<dbReference type="InterPro" id="IPR037651">
    <property type="entry name" value="Swc3"/>
</dbReference>
<dbReference type="PANTHER" id="PTHR28108:SF1">
    <property type="entry name" value="SWR1-COMPLEX PROTEIN 3"/>
    <property type="match status" value="1"/>
</dbReference>
<feature type="domain" description="SWR1-complex protein 3" evidence="2">
    <location>
        <begin position="207"/>
        <end position="306"/>
    </location>
</feature>
<dbReference type="GO" id="GO:0140849">
    <property type="term" value="F:ATP-dependent H2AZ histone chaperone activity"/>
    <property type="evidence" value="ECO:0007669"/>
    <property type="project" value="InterPro"/>
</dbReference>
<dbReference type="Proteomes" id="UP000054565">
    <property type="component" value="Unassembled WGS sequence"/>
</dbReference>
<reference evidence="4" key="1">
    <citation type="journal article" date="2010" name="Genome Res.">
        <title>Population genomic sequencing of Coccidioides fungi reveals recent hybridization and transposon control.</title>
        <authorList>
            <person name="Neafsey D.E."/>
            <person name="Barker B.M."/>
            <person name="Sharpton T.J."/>
            <person name="Stajich J.E."/>
            <person name="Park D.J."/>
            <person name="Whiston E."/>
            <person name="Hung C.-Y."/>
            <person name="McMahan C."/>
            <person name="White J."/>
            <person name="Sykes S."/>
            <person name="Heiman D."/>
            <person name="Young S."/>
            <person name="Zeng Q."/>
            <person name="Abouelleil A."/>
            <person name="Aftuck L."/>
            <person name="Bessette D."/>
            <person name="Brown A."/>
            <person name="FitzGerald M."/>
            <person name="Lui A."/>
            <person name="Macdonald J.P."/>
            <person name="Priest M."/>
            <person name="Orbach M.J."/>
            <person name="Galgiani J.N."/>
            <person name="Kirkland T.N."/>
            <person name="Cole G.T."/>
            <person name="Birren B.W."/>
            <person name="Henn M.R."/>
            <person name="Taylor J.W."/>
            <person name="Rounsley S.D."/>
        </authorList>
    </citation>
    <scope>NUCLEOTIDE SEQUENCE [LARGE SCALE GENOMIC DNA]</scope>
    <source>
        <strain evidence="4">RMSCC 2394</strain>
    </source>
</reference>
<gene>
    <name evidence="3" type="ORF">CIRG_06689</name>
</gene>
<feature type="region of interest" description="Disordered" evidence="1">
    <location>
        <begin position="263"/>
        <end position="284"/>
    </location>
</feature>
<feature type="region of interest" description="Disordered" evidence="1">
    <location>
        <begin position="653"/>
        <end position="729"/>
    </location>
</feature>
<feature type="compositionally biased region" description="Pro residues" evidence="1">
    <location>
        <begin position="426"/>
        <end position="441"/>
    </location>
</feature>
<feature type="compositionally biased region" description="Polar residues" evidence="1">
    <location>
        <begin position="797"/>
        <end position="816"/>
    </location>
</feature>
<feature type="compositionally biased region" description="Low complexity" evidence="1">
    <location>
        <begin position="530"/>
        <end position="539"/>
    </location>
</feature>
<dbReference type="Pfam" id="PF24707">
    <property type="entry name" value="Swc3"/>
    <property type="match status" value="1"/>
</dbReference>
<feature type="region of interest" description="Disordered" evidence="1">
    <location>
        <begin position="307"/>
        <end position="326"/>
    </location>
</feature>
<feature type="compositionally biased region" description="Polar residues" evidence="1">
    <location>
        <begin position="349"/>
        <end position="362"/>
    </location>
</feature>
<feature type="compositionally biased region" description="Polar residues" evidence="1">
    <location>
        <begin position="395"/>
        <end position="423"/>
    </location>
</feature>
<name>A0A0J6YJC9_COCIT</name>
<dbReference type="AlphaFoldDB" id="A0A0J6YJC9"/>
<dbReference type="PANTHER" id="PTHR28108">
    <property type="entry name" value="SWR1-COMPLEX PROTEIN 3"/>
    <property type="match status" value="1"/>
</dbReference>
<accession>A0A0J6YJC9</accession>
<dbReference type="InterPro" id="IPR057558">
    <property type="entry name" value="Swc3_dom"/>
</dbReference>
<evidence type="ECO:0000256" key="1">
    <source>
        <dbReference type="SAM" id="MobiDB-lite"/>
    </source>
</evidence>
<evidence type="ECO:0000313" key="4">
    <source>
        <dbReference type="Proteomes" id="UP000054565"/>
    </source>
</evidence>
<feature type="region of interest" description="Disordered" evidence="1">
    <location>
        <begin position="496"/>
        <end position="598"/>
    </location>
</feature>
<feature type="compositionally biased region" description="Polar residues" evidence="1">
    <location>
        <begin position="496"/>
        <end position="519"/>
    </location>
</feature>
<protein>
    <recommendedName>
        <fullName evidence="2">SWR1-complex protein 3 domain-containing protein</fullName>
    </recommendedName>
</protein>
<dbReference type="OrthoDB" id="5338195at2759"/>
<dbReference type="STRING" id="404692.A0A0J6YJC9"/>
<organism evidence="3 4">
    <name type="scientific">Coccidioides immitis RMSCC 2394</name>
    <dbReference type="NCBI Taxonomy" id="404692"/>
    <lineage>
        <taxon>Eukaryota</taxon>
        <taxon>Fungi</taxon>
        <taxon>Dikarya</taxon>
        <taxon>Ascomycota</taxon>
        <taxon>Pezizomycotina</taxon>
        <taxon>Eurotiomycetes</taxon>
        <taxon>Eurotiomycetidae</taxon>
        <taxon>Onygenales</taxon>
        <taxon>Onygenaceae</taxon>
        <taxon>Coccidioides</taxon>
    </lineage>
</organism>
<evidence type="ECO:0000259" key="2">
    <source>
        <dbReference type="Pfam" id="PF24707"/>
    </source>
</evidence>
<feature type="region of interest" description="Disordered" evidence="1">
    <location>
        <begin position="783"/>
        <end position="864"/>
    </location>
</feature>
<feature type="compositionally biased region" description="Polar residues" evidence="1">
    <location>
        <begin position="553"/>
        <end position="567"/>
    </location>
</feature>
<feature type="region of interest" description="Disordered" evidence="1">
    <location>
        <begin position="335"/>
        <end position="454"/>
    </location>
</feature>
<sequence>MAVPTIFVRIQRNKFSAQSVLFQDRVPERLSLPKCNVVDKTQYLRSMERGGSSEYGIQGNKTSGIQREKEAKEYMRAFNRRSSHQPIARAALKLSVVAHSPAEDEDFFKDVIDKLSSPSLSCFSLRRAHHVVTTDKAPVRRVALWFGMSGPCDEMAEKRKLRAPPTTRTRKSDATTPQRQVPAKRKASATPAPKLPEAVEEEPLPTKIKEGNPLPTLAKVQPGNLSLRDYQPYDESAVVVAALRRSQTRWLHECIFEKYWTKPSRKKGQPQPATPNPPKESMTKLGPCTIVIEPHHFDVMLYTVRNPQSQQQTPHPPPPPSQKPLIHVQYTAPSNSNTFHQYQPPPPANQSRQSPQVPQNSHMPALHSPQVSQPAPKTTFAPPSQPIQPAQQSAGQTYQSNHFGPLSSSPSETPSRPLTSHGESQPSPPPQKPPDPPPQPPKGSADPVIQMLATRAAVNPELKALMRVVASSEASQEQLRAFQAHIDELNAIIASRNQQESRINSPQTNSPYHPKSTSMSPVPPGPSGPPAASRPGAKPLIFQPQSHHPPPTQYYSPSNHQPSCSSPSTPPIRSKFPQQPPPKTYLHQQRPPPQLQPARQDIKAVVFEFITPPGPGLAASGDRYLLPENMIIDYIPPGTQVIASFLVVKKVGPNGTPLDTPSSTNTKSKAKKTKITSTPDGTPKAGTPSNAMTQAPLPQKTAQSKTDQSARDTPETNNDSSPKKTQEKEYYQPITMRLFASNARVLEPLARVVKPLVEVQRYMNDVMDRVERAPIRYLAMRLPCENPGKNGTDDSDTVQASAGDPSSRTGNTTIGNKTKDRSEMGAAVKEGTENRETEATPSLGEDNEELKDFYDAPFGLVPLR</sequence>
<proteinExistence type="predicted"/>
<feature type="region of interest" description="Disordered" evidence="1">
    <location>
        <begin position="156"/>
        <end position="217"/>
    </location>
</feature>
<dbReference type="EMBL" id="DS028096">
    <property type="protein sequence ID" value="KMP07008.1"/>
    <property type="molecule type" value="Genomic_DNA"/>
</dbReference>
<evidence type="ECO:0000313" key="3">
    <source>
        <dbReference type="EMBL" id="KMP07008.1"/>
    </source>
</evidence>
<dbReference type="GO" id="GO:0000812">
    <property type="term" value="C:Swr1 complex"/>
    <property type="evidence" value="ECO:0007669"/>
    <property type="project" value="InterPro"/>
</dbReference>